<proteinExistence type="predicted"/>
<dbReference type="RefSeq" id="WP_347703856.1">
    <property type="nucleotide sequence ID" value="NZ_JBDPZD010000002.1"/>
</dbReference>
<dbReference type="Gene3D" id="3.10.180.10">
    <property type="entry name" value="2,3-Dihydroxybiphenyl 1,2-Dioxygenase, domain 1"/>
    <property type="match status" value="1"/>
</dbReference>
<organism evidence="2 3">
    <name type="scientific">Roseateles paludis</name>
    <dbReference type="NCBI Taxonomy" id="3145238"/>
    <lineage>
        <taxon>Bacteria</taxon>
        <taxon>Pseudomonadati</taxon>
        <taxon>Pseudomonadota</taxon>
        <taxon>Betaproteobacteria</taxon>
        <taxon>Burkholderiales</taxon>
        <taxon>Sphaerotilaceae</taxon>
        <taxon>Roseateles</taxon>
    </lineage>
</organism>
<protein>
    <submittedName>
        <fullName evidence="2">VOC family protein</fullName>
    </submittedName>
</protein>
<dbReference type="InterPro" id="IPR004360">
    <property type="entry name" value="Glyas_Fos-R_dOase_dom"/>
</dbReference>
<dbReference type="PANTHER" id="PTHR36503:SF2">
    <property type="entry name" value="BLR2408 PROTEIN"/>
    <property type="match status" value="1"/>
</dbReference>
<name>A0ABV0FYK2_9BURK</name>
<feature type="domain" description="VOC" evidence="1">
    <location>
        <begin position="1"/>
        <end position="127"/>
    </location>
</feature>
<reference evidence="2 3" key="1">
    <citation type="submission" date="2024-05" db="EMBL/GenBank/DDBJ databases">
        <title>Roseateles sp. DJS-2-20 16S ribosomal RNA gene Genome sequencing and assembly.</title>
        <authorList>
            <person name="Woo H."/>
        </authorList>
    </citation>
    <scope>NUCLEOTIDE SEQUENCE [LARGE SCALE GENOMIC DNA]</scope>
    <source>
        <strain evidence="2 3">DJS-2-20</strain>
    </source>
</reference>
<dbReference type="PANTHER" id="PTHR36503">
    <property type="entry name" value="BLR2520 PROTEIN"/>
    <property type="match status" value="1"/>
</dbReference>
<comment type="caution">
    <text evidence="2">The sequence shown here is derived from an EMBL/GenBank/DDBJ whole genome shotgun (WGS) entry which is preliminary data.</text>
</comment>
<evidence type="ECO:0000313" key="2">
    <source>
        <dbReference type="EMBL" id="MEO3691013.1"/>
    </source>
</evidence>
<dbReference type="Pfam" id="PF00903">
    <property type="entry name" value="Glyoxalase"/>
    <property type="match status" value="1"/>
</dbReference>
<dbReference type="SUPFAM" id="SSF54593">
    <property type="entry name" value="Glyoxalase/Bleomycin resistance protein/Dihydroxybiphenyl dioxygenase"/>
    <property type="match status" value="1"/>
</dbReference>
<dbReference type="InterPro" id="IPR029068">
    <property type="entry name" value="Glyas_Bleomycin-R_OHBP_Dase"/>
</dbReference>
<dbReference type="EMBL" id="JBDPZD010000002">
    <property type="protein sequence ID" value="MEO3691013.1"/>
    <property type="molecule type" value="Genomic_DNA"/>
</dbReference>
<evidence type="ECO:0000313" key="3">
    <source>
        <dbReference type="Proteomes" id="UP001495147"/>
    </source>
</evidence>
<gene>
    <name evidence="2" type="ORF">ABDJ85_05985</name>
</gene>
<keyword evidence="3" id="KW-1185">Reference proteome</keyword>
<evidence type="ECO:0000259" key="1">
    <source>
        <dbReference type="PROSITE" id="PS51819"/>
    </source>
</evidence>
<dbReference type="InterPro" id="IPR037523">
    <property type="entry name" value="VOC_core"/>
</dbReference>
<dbReference type="PROSITE" id="PS51819">
    <property type="entry name" value="VOC"/>
    <property type="match status" value="1"/>
</dbReference>
<accession>A0ABV0FYK2</accession>
<sequence length="132" mass="13823">MHAQVTITLPCKDLAASKAFYAALGYSFDPSAASPVSELLTLGPGAQLMLLSVEVAQSLTTKTVVDAKVATESWVTLSCDSPEALADLIAKARAAGAESDPEPCDEGFCVAQGFADPDGHHWQLVYLRSQPA</sequence>
<dbReference type="Proteomes" id="UP001495147">
    <property type="component" value="Unassembled WGS sequence"/>
</dbReference>